<dbReference type="InterPro" id="IPR006201">
    <property type="entry name" value="Neur_channel"/>
</dbReference>
<dbReference type="Proteomes" id="UP001292079">
    <property type="component" value="Unassembled WGS sequence"/>
</dbReference>
<evidence type="ECO:0000313" key="9">
    <source>
        <dbReference type="Proteomes" id="UP001292079"/>
    </source>
</evidence>
<keyword evidence="3 5" id="KW-1133">Transmembrane helix</keyword>
<name>A0AAE2D994_SCHME</name>
<accession>A0AAE2D994</accession>
<dbReference type="Gene3D" id="2.70.170.10">
    <property type="entry name" value="Neurotransmitter-gated ion-channel ligand-binding domain"/>
    <property type="match status" value="1"/>
</dbReference>
<feature type="transmembrane region" description="Helical" evidence="5">
    <location>
        <begin position="255"/>
        <end position="279"/>
    </location>
</feature>
<gene>
    <name evidence="8" type="ORF">MN116_000646</name>
</gene>
<dbReference type="PROSITE" id="PS00236">
    <property type="entry name" value="NEUROTR_ION_CHANNEL"/>
    <property type="match status" value="1"/>
</dbReference>
<evidence type="ECO:0000259" key="7">
    <source>
        <dbReference type="Pfam" id="PF02932"/>
    </source>
</evidence>
<dbReference type="InterPro" id="IPR036719">
    <property type="entry name" value="Neuro-gated_channel_TM_sf"/>
</dbReference>
<evidence type="ECO:0000259" key="6">
    <source>
        <dbReference type="Pfam" id="PF02931"/>
    </source>
</evidence>
<dbReference type="CDD" id="cd19051">
    <property type="entry name" value="LGIC_TM_cation"/>
    <property type="match status" value="1"/>
</dbReference>
<dbReference type="GO" id="GO:0005230">
    <property type="term" value="F:extracellular ligand-gated monoatomic ion channel activity"/>
    <property type="evidence" value="ECO:0007669"/>
    <property type="project" value="InterPro"/>
</dbReference>
<feature type="transmembrane region" description="Helical" evidence="5">
    <location>
        <begin position="466"/>
        <end position="488"/>
    </location>
</feature>
<evidence type="ECO:0000256" key="3">
    <source>
        <dbReference type="ARBA" id="ARBA00022989"/>
    </source>
</evidence>
<dbReference type="InterPro" id="IPR018000">
    <property type="entry name" value="Neurotransmitter_ion_chnl_CS"/>
</dbReference>
<keyword evidence="5" id="KW-0813">Transport</keyword>
<dbReference type="Pfam" id="PF02932">
    <property type="entry name" value="Neur_chan_memb"/>
    <property type="match status" value="1"/>
</dbReference>
<feature type="transmembrane region" description="Helical" evidence="5">
    <location>
        <begin position="285"/>
        <end position="302"/>
    </location>
</feature>
<evidence type="ECO:0000256" key="2">
    <source>
        <dbReference type="ARBA" id="ARBA00022692"/>
    </source>
</evidence>
<keyword evidence="2 5" id="KW-0812">Transmembrane</keyword>
<keyword evidence="5" id="KW-0407">Ion channel</keyword>
<protein>
    <submittedName>
        <fullName evidence="8">Uncharacterized protein</fullName>
    </submittedName>
</protein>
<keyword evidence="5" id="KW-0406">Ion transport</keyword>
<organism evidence="8 9">
    <name type="scientific">Schistosoma mekongi</name>
    <name type="common">Parasitic worm</name>
    <dbReference type="NCBI Taxonomy" id="38744"/>
    <lineage>
        <taxon>Eukaryota</taxon>
        <taxon>Metazoa</taxon>
        <taxon>Spiralia</taxon>
        <taxon>Lophotrochozoa</taxon>
        <taxon>Platyhelminthes</taxon>
        <taxon>Trematoda</taxon>
        <taxon>Digenea</taxon>
        <taxon>Strigeidida</taxon>
        <taxon>Schistosomatoidea</taxon>
        <taxon>Schistosomatidae</taxon>
        <taxon>Schistosoma</taxon>
    </lineage>
</organism>
<comment type="caution">
    <text evidence="5">Lacks conserved residue(s) required for the propagation of feature annotation.</text>
</comment>
<comment type="caution">
    <text evidence="8">The sequence shown here is derived from an EMBL/GenBank/DDBJ whole genome shotgun (WGS) entry which is preliminary data.</text>
</comment>
<evidence type="ECO:0000256" key="1">
    <source>
        <dbReference type="ARBA" id="ARBA00004141"/>
    </source>
</evidence>
<sequence length="494" mass="57255">MLQSLFYQLIIVFIILHHHITHYKCYELSEKMIVQQLLNNYETASRPVKLGNKTLNASIRVILQQVVDLDEKNQILLASLLIQLKWIDETIKYRILQLNQFYATSHNNEFKKYFTSIVLPSSRVWTPDLYVYNNADDGKNGLLDVSQSRVRVNYEGEVTWNLPVSTRSSCNVDVLYFPFDHQLCNIQLASWTYDQSQLQLNIIPVNTTVMLSKLIENVELAIPELKIFKDYRITVGGQNITQINLRIHIYRRAVFYTYTVIAPSILLCVLTVFSFWLPSGNVKKIDMGLTVFLFLYFLQIMIAENTPESNSTPLIGTFLTMVMTLNSISLIFATIVLHIHICSKTETCPTPHPILWCFVTRLLGYLAMIPYKTTNQTMHISSQYNHEDTDVDRNHDDGDDDDNDVSINNHLYNIQQFSRQVDTVAVTTLHQLTNPFNNATSIVNVKHLNEVNISRWLYIARVVDRLLFQIYLFTTLISIFVFLIYLPISNDIKF</sequence>
<feature type="transmembrane region" description="Helical" evidence="5">
    <location>
        <begin position="6"/>
        <end position="23"/>
    </location>
</feature>
<proteinExistence type="inferred from homology"/>
<dbReference type="SUPFAM" id="SSF90112">
    <property type="entry name" value="Neurotransmitter-gated ion-channel transmembrane pore"/>
    <property type="match status" value="1"/>
</dbReference>
<comment type="subcellular location">
    <subcellularLocation>
        <location evidence="1">Membrane</location>
        <topology evidence="1">Multi-pass membrane protein</topology>
    </subcellularLocation>
</comment>
<dbReference type="InterPro" id="IPR006202">
    <property type="entry name" value="Neur_chan_lig-bd"/>
</dbReference>
<dbReference type="InterPro" id="IPR038050">
    <property type="entry name" value="Neuro_actylchol_rec"/>
</dbReference>
<dbReference type="SUPFAM" id="SSF63712">
    <property type="entry name" value="Nicotinic receptor ligand binding domain-like"/>
    <property type="match status" value="1"/>
</dbReference>
<feature type="domain" description="Neurotransmitter-gated ion-channel transmembrane" evidence="7">
    <location>
        <begin position="260"/>
        <end position="477"/>
    </location>
</feature>
<dbReference type="PANTHER" id="PTHR18945">
    <property type="entry name" value="NEUROTRANSMITTER GATED ION CHANNEL"/>
    <property type="match status" value="1"/>
</dbReference>
<dbReference type="Gene3D" id="1.20.58.390">
    <property type="entry name" value="Neurotransmitter-gated ion-channel transmembrane domain"/>
    <property type="match status" value="1"/>
</dbReference>
<dbReference type="Pfam" id="PF02931">
    <property type="entry name" value="Neur_chan_LBD"/>
    <property type="match status" value="1"/>
</dbReference>
<keyword evidence="4 5" id="KW-0472">Membrane</keyword>
<reference evidence="8" key="2">
    <citation type="journal article" date="2023" name="Infect Dis Poverty">
        <title>Chromosome-scale genome of the human blood fluke Schistosoma mekongi and its implications for public health.</title>
        <authorList>
            <person name="Zhou M."/>
            <person name="Xu L."/>
            <person name="Xu D."/>
            <person name="Chen W."/>
            <person name="Khan J."/>
            <person name="Hu Y."/>
            <person name="Huang H."/>
            <person name="Wei H."/>
            <person name="Zhang Y."/>
            <person name="Chusongsang P."/>
            <person name="Tanasarnprasert K."/>
            <person name="Hu X."/>
            <person name="Limpanont Y."/>
            <person name="Lv Z."/>
        </authorList>
    </citation>
    <scope>NUCLEOTIDE SEQUENCE</scope>
    <source>
        <strain evidence="8">LV_2022a</strain>
    </source>
</reference>
<dbReference type="AlphaFoldDB" id="A0AAE2D994"/>
<feature type="transmembrane region" description="Helical" evidence="5">
    <location>
        <begin position="353"/>
        <end position="371"/>
    </location>
</feature>
<dbReference type="GO" id="GO:0016020">
    <property type="term" value="C:membrane"/>
    <property type="evidence" value="ECO:0007669"/>
    <property type="project" value="UniProtKB-SubCell"/>
</dbReference>
<feature type="transmembrane region" description="Helical" evidence="5">
    <location>
        <begin position="314"/>
        <end position="341"/>
    </location>
</feature>
<comment type="similarity">
    <text evidence="5">Belongs to the ligand-gated ion channel (TC 1.A.9) family.</text>
</comment>
<evidence type="ECO:0000256" key="4">
    <source>
        <dbReference type="ARBA" id="ARBA00023136"/>
    </source>
</evidence>
<evidence type="ECO:0000313" key="8">
    <source>
        <dbReference type="EMBL" id="KAK4475782.1"/>
    </source>
</evidence>
<dbReference type="FunFam" id="2.70.170.10:FF:000028">
    <property type="entry name" value="AcetylCholine Receptor"/>
    <property type="match status" value="1"/>
</dbReference>
<dbReference type="PRINTS" id="PR00252">
    <property type="entry name" value="NRIONCHANNEL"/>
</dbReference>
<dbReference type="InterPro" id="IPR036734">
    <property type="entry name" value="Neur_chan_lig-bd_sf"/>
</dbReference>
<dbReference type="GO" id="GO:0004888">
    <property type="term" value="F:transmembrane signaling receptor activity"/>
    <property type="evidence" value="ECO:0007669"/>
    <property type="project" value="InterPro"/>
</dbReference>
<dbReference type="InterPro" id="IPR006029">
    <property type="entry name" value="Neurotrans-gated_channel_TM"/>
</dbReference>
<dbReference type="EMBL" id="JALJAT010000001">
    <property type="protein sequence ID" value="KAK4475782.1"/>
    <property type="molecule type" value="Genomic_DNA"/>
</dbReference>
<evidence type="ECO:0000256" key="5">
    <source>
        <dbReference type="RuleBase" id="RU000687"/>
    </source>
</evidence>
<keyword evidence="9" id="KW-1185">Reference proteome</keyword>
<feature type="domain" description="Neurotransmitter-gated ion-channel ligand-binding" evidence="6">
    <location>
        <begin position="31"/>
        <end position="252"/>
    </location>
</feature>
<reference evidence="8" key="1">
    <citation type="submission" date="2022-04" db="EMBL/GenBank/DDBJ databases">
        <authorList>
            <person name="Xu L."/>
            <person name="Lv Z."/>
        </authorList>
    </citation>
    <scope>NUCLEOTIDE SEQUENCE</scope>
    <source>
        <strain evidence="8">LV_2022a</strain>
    </source>
</reference>